<feature type="region of interest" description="Disordered" evidence="1">
    <location>
        <begin position="39"/>
        <end position="79"/>
    </location>
</feature>
<sequence length="299" mass="31364">MIGPHSSWADSGTATPARSHSGIWAGAQSMISLPTTMIPSVASTDSRKPKLAPRAGSMSRSPMTATHRKLSPRPALPVARAATDTAPIKAALNTLASGPTSTTKSPSPHKATPPAATLRNRRRRHNSNSAPRTRLQFAPETAVRWVMPTFFIASARLSSNALVSPVTIPGNRPPTSGPRKLHEARYCPRRYLAATSRTAPDEYCVGGDDAAKLPASCRPRSGGRNFPVARTTCPGTAAPQAPLPMTTNWARVRKSTPPVLTSCVQTGTAHRSAVPARPGSVNARGGLAISTTAATPFPP</sequence>
<reference evidence="2 3" key="1">
    <citation type="submission" date="2018-11" db="EMBL/GenBank/DDBJ databases">
        <authorList>
            <person name="Criscuolo A."/>
        </authorList>
    </citation>
    <scope>NUCLEOTIDE SEQUENCE [LARGE SCALE GENOMIC DNA]</scope>
    <source>
        <strain evidence="2">AT11b</strain>
    </source>
</reference>
<dbReference type="EMBL" id="UXAU01000038">
    <property type="protein sequence ID" value="VDC30981.1"/>
    <property type="molecule type" value="Genomic_DNA"/>
</dbReference>
<feature type="compositionally biased region" description="Low complexity" evidence="1">
    <location>
        <begin position="96"/>
        <end position="118"/>
    </location>
</feature>
<feature type="region of interest" description="Disordered" evidence="1">
    <location>
        <begin position="1"/>
        <end position="20"/>
    </location>
</feature>
<keyword evidence="3" id="KW-1185">Reference proteome</keyword>
<feature type="region of interest" description="Disordered" evidence="1">
    <location>
        <begin position="96"/>
        <end position="134"/>
    </location>
</feature>
<dbReference type="AlphaFoldDB" id="A0A3P5XL79"/>
<organism evidence="2 3">
    <name type="scientific">Arthrobacter ulcerisalmonis</name>
    <dbReference type="NCBI Taxonomy" id="2483813"/>
    <lineage>
        <taxon>Bacteria</taxon>
        <taxon>Bacillati</taxon>
        <taxon>Actinomycetota</taxon>
        <taxon>Actinomycetes</taxon>
        <taxon>Micrococcales</taxon>
        <taxon>Micrococcaceae</taxon>
        <taxon>Arthrobacter</taxon>
    </lineage>
</organism>
<gene>
    <name evidence="2" type="ORF">PSET11_02706</name>
</gene>
<feature type="compositionally biased region" description="Polar residues" evidence="1">
    <location>
        <begin position="8"/>
        <end position="18"/>
    </location>
</feature>
<dbReference type="Proteomes" id="UP000280861">
    <property type="component" value="Unassembled WGS sequence"/>
</dbReference>
<evidence type="ECO:0000256" key="1">
    <source>
        <dbReference type="SAM" id="MobiDB-lite"/>
    </source>
</evidence>
<accession>A0A3P5XL79</accession>
<proteinExistence type="predicted"/>
<protein>
    <submittedName>
        <fullName evidence="2">Uncharacterized protein</fullName>
    </submittedName>
</protein>
<name>A0A3P5XL79_9MICC</name>
<evidence type="ECO:0000313" key="3">
    <source>
        <dbReference type="Proteomes" id="UP000280861"/>
    </source>
</evidence>
<evidence type="ECO:0000313" key="2">
    <source>
        <dbReference type="EMBL" id="VDC30981.1"/>
    </source>
</evidence>